<dbReference type="eggNOG" id="COG1995">
    <property type="taxonomic scope" value="Bacteria"/>
</dbReference>
<dbReference type="RefSeq" id="WP_016524608.1">
    <property type="nucleotide sequence ID" value="NZ_KE332518.1"/>
</dbReference>
<keyword evidence="1" id="KW-0479">Metal-binding</keyword>
<dbReference type="GO" id="GO:0051287">
    <property type="term" value="F:NAD binding"/>
    <property type="evidence" value="ECO:0007669"/>
    <property type="project" value="InterPro"/>
</dbReference>
<keyword evidence="2" id="KW-0560">Oxidoreductase</keyword>
<dbReference type="SUPFAM" id="SSF53659">
    <property type="entry name" value="Isocitrate/Isopropylmalate dehydrogenase-like"/>
    <property type="match status" value="1"/>
</dbReference>
<dbReference type="InterPro" id="IPR005255">
    <property type="entry name" value="PdxA_fam"/>
</dbReference>
<evidence type="ECO:0000256" key="3">
    <source>
        <dbReference type="ARBA" id="ARBA00023027"/>
    </source>
</evidence>
<evidence type="ECO:0000313" key="4">
    <source>
        <dbReference type="EMBL" id="EPF32311.1"/>
    </source>
</evidence>
<evidence type="ECO:0000256" key="2">
    <source>
        <dbReference type="ARBA" id="ARBA00023002"/>
    </source>
</evidence>
<dbReference type="NCBIfam" id="NF002992">
    <property type="entry name" value="PRK03743.1"/>
    <property type="match status" value="1"/>
</dbReference>
<accession>S3K5Q9</accession>
<organism evidence="4 5">
    <name type="scientific">Treponema maltophilum ATCC 51939</name>
    <dbReference type="NCBI Taxonomy" id="1125699"/>
    <lineage>
        <taxon>Bacteria</taxon>
        <taxon>Pseudomonadati</taxon>
        <taxon>Spirochaetota</taxon>
        <taxon>Spirochaetia</taxon>
        <taxon>Spirochaetales</taxon>
        <taxon>Treponemataceae</taxon>
        <taxon>Treponema</taxon>
    </lineage>
</organism>
<dbReference type="NCBIfam" id="TIGR00557">
    <property type="entry name" value="pdxA"/>
    <property type="match status" value="1"/>
</dbReference>
<dbReference type="AlphaFoldDB" id="S3K5Q9"/>
<dbReference type="PANTHER" id="PTHR30004:SF6">
    <property type="entry name" value="D-THREONATE 4-PHOSPHATE DEHYDROGENASE"/>
    <property type="match status" value="1"/>
</dbReference>
<evidence type="ECO:0000256" key="1">
    <source>
        <dbReference type="ARBA" id="ARBA00022723"/>
    </source>
</evidence>
<dbReference type="STRING" id="1125699.HMPREF9194_00307"/>
<protein>
    <submittedName>
        <fullName evidence="4">4-hydroxythreonine-4-phosphate dehydrogenase</fullName>
    </submittedName>
</protein>
<gene>
    <name evidence="4" type="ORF">HMPREF9194_00307</name>
</gene>
<keyword evidence="3" id="KW-0520">NAD</keyword>
<evidence type="ECO:0000313" key="5">
    <source>
        <dbReference type="Proteomes" id="UP000014541"/>
    </source>
</evidence>
<dbReference type="GO" id="GO:0046872">
    <property type="term" value="F:metal ion binding"/>
    <property type="evidence" value="ECO:0007669"/>
    <property type="project" value="UniProtKB-KW"/>
</dbReference>
<sequence length="339" mass="36405">MDGQSAQKPLIAVPIGDPAGIGPEIVAKAFADEQTQKSARCLAVGDRAVMERALRVTKSDLRIHAVQKAEDGIYERGVLNVLNIDNIDQARFAYGKVDGMCGRAAYEYIAKSVELALQKKVAAVATTPINKESLKAGGVNFIGHTEIFASLTNTKDPLTMFQVRNLRIFFLTRHVSLRQACDMVKKERIKDYVKRCRAMLKTLGVVAGTMAVAGLNPHSGEHGLFGSEEVTEVAPAVRELAEEGLPVCGPVGADSVFHLALQGKFNSVLSLYHDQGHIAAKTFDFERTVSITGGMSILRTSVDHGTAFDIAGTGQASAVSMIEAIRLAALYSPSFTAKT</sequence>
<dbReference type="OrthoDB" id="9801783at2"/>
<reference evidence="4 5" key="1">
    <citation type="submission" date="2013-04" db="EMBL/GenBank/DDBJ databases">
        <title>The Genome Sequence of Treponema maltophilum ATCC 51939.</title>
        <authorList>
            <consortium name="The Broad Institute Genomics Platform"/>
            <person name="Earl A."/>
            <person name="Ward D."/>
            <person name="Feldgarden M."/>
            <person name="Gevers D."/>
            <person name="Leonetti C."/>
            <person name="Blanton J.M."/>
            <person name="Dewhirst F.E."/>
            <person name="Izard J."/>
            <person name="Walker B."/>
            <person name="Young S."/>
            <person name="Zeng Q."/>
            <person name="Gargeya S."/>
            <person name="Fitzgerald M."/>
            <person name="Haas B."/>
            <person name="Abouelleil A."/>
            <person name="Allen A.W."/>
            <person name="Alvarado L."/>
            <person name="Arachchi H.M."/>
            <person name="Berlin A.M."/>
            <person name="Chapman S.B."/>
            <person name="Gainer-Dewar J."/>
            <person name="Goldberg J."/>
            <person name="Griggs A."/>
            <person name="Gujja S."/>
            <person name="Hansen M."/>
            <person name="Howarth C."/>
            <person name="Imamovic A."/>
            <person name="Ireland A."/>
            <person name="Larimer J."/>
            <person name="McCowan C."/>
            <person name="Murphy C."/>
            <person name="Pearson M."/>
            <person name="Poon T.W."/>
            <person name="Priest M."/>
            <person name="Roberts A."/>
            <person name="Saif S."/>
            <person name="Shea T."/>
            <person name="Sisk P."/>
            <person name="Sykes S."/>
            <person name="Wortman J."/>
            <person name="Nusbaum C."/>
            <person name="Birren B."/>
        </authorList>
    </citation>
    <scope>NUCLEOTIDE SEQUENCE [LARGE SCALE GENOMIC DNA]</scope>
    <source>
        <strain evidence="4 5">ATCC 51939</strain>
    </source>
</reference>
<proteinExistence type="predicted"/>
<dbReference type="PATRIC" id="fig|1125699.3.peg.310"/>
<name>S3K5Q9_TREMA</name>
<comment type="caution">
    <text evidence="4">The sequence shown here is derived from an EMBL/GenBank/DDBJ whole genome shotgun (WGS) entry which is preliminary data.</text>
</comment>
<keyword evidence="5" id="KW-1185">Reference proteome</keyword>
<dbReference type="Gene3D" id="3.40.718.10">
    <property type="entry name" value="Isopropylmalate Dehydrogenase"/>
    <property type="match status" value="1"/>
</dbReference>
<dbReference type="GO" id="GO:0016491">
    <property type="term" value="F:oxidoreductase activity"/>
    <property type="evidence" value="ECO:0007669"/>
    <property type="project" value="UniProtKB-KW"/>
</dbReference>
<dbReference type="PANTHER" id="PTHR30004">
    <property type="entry name" value="4-HYDROXYTHREONINE-4-PHOSPHATE DEHYDROGENASE"/>
    <property type="match status" value="1"/>
</dbReference>
<dbReference type="EMBL" id="ATFF01000002">
    <property type="protein sequence ID" value="EPF32311.1"/>
    <property type="molecule type" value="Genomic_DNA"/>
</dbReference>
<dbReference type="HOGENOM" id="CLU_040168_0_1_12"/>
<dbReference type="Pfam" id="PF04166">
    <property type="entry name" value="PdxA"/>
    <property type="match status" value="1"/>
</dbReference>
<dbReference type="Proteomes" id="UP000014541">
    <property type="component" value="Unassembled WGS sequence"/>
</dbReference>